<dbReference type="AlphaFoldDB" id="A0AAW1TEB7"/>
<gene>
    <name evidence="3" type="ORF">WJX84_003531</name>
</gene>
<feature type="coiled-coil region" evidence="1">
    <location>
        <begin position="171"/>
        <end position="198"/>
    </location>
</feature>
<keyword evidence="4" id="KW-1185">Reference proteome</keyword>
<proteinExistence type="predicted"/>
<feature type="coiled-coil region" evidence="1">
    <location>
        <begin position="78"/>
        <end position="138"/>
    </location>
</feature>
<evidence type="ECO:0000313" key="3">
    <source>
        <dbReference type="EMBL" id="KAK9868181.1"/>
    </source>
</evidence>
<sequence length="725" mass="80143">MTATSRKTLKLPRLRTKSELLKSAPELGRLLGDLTAKDTMLLSPRDKAHVLSALRRDVSPSKTAAFDADDPSEELTEEEELRMELEAVKRERASLLQSLAVLKADQGKSGRDLQSDDIRRLRKEMELKKDKVNEIRKDTMRLEHMISRLEVTSRDCKTLMPDGQPDQQARNKGLRGEMQVLEEELVETEARHRLYQLLAERTRREHDAMAQRVQGARELQTSCHEDHGALVGNMHSLRAAREDAERDLAHLRHMCSEVQQDWLRKLKDRRKEVRDLERRQEKESAREEAKVAKQVQREAAERERQTQVMAQEEAAQLQLQALQPKLEAMEAMWFRLHSISGAETPDDVVSHWEGLRAKEENMRELVRLAEVREGRARQSMADLLKSRSTLYEASAVNSTSEAGAQSSAASANASFEARPQSSADASTSNGLEGQIEESIRSAELSRKKFGRLRAVCIAAQQGLWALLGRLEIALSDTLSAQAAAPGVTRSPSRRISRSGNNSFVQRSKAPGLETMMPKGQAEDGQGNTIEDEAFFPELPRLVKDVAERLSRLVAVEARLVAAMTGPDAASDAGSEAPSGISSLASGFRRRTWAGPAWLEAITQAGIPMPSSPPPARRRKGPAKGAAAAGTHPDFSRILGYMGEEGEEGAAPEPEIRPPGGKGAPREEVPWEDVPDRDYIKHRTMKILAKRDAALRSKHANTTASTASKAPTGSDSRTSSRPATAT</sequence>
<feature type="region of interest" description="Disordered" evidence="2">
    <location>
        <begin position="603"/>
        <end position="725"/>
    </location>
</feature>
<evidence type="ECO:0000256" key="2">
    <source>
        <dbReference type="SAM" id="MobiDB-lite"/>
    </source>
</evidence>
<name>A0AAW1TEB7_9CHLO</name>
<feature type="region of interest" description="Disordered" evidence="2">
    <location>
        <begin position="410"/>
        <end position="434"/>
    </location>
</feature>
<accession>A0AAW1TEB7</accession>
<reference evidence="3 4" key="1">
    <citation type="journal article" date="2024" name="Nat. Commun.">
        <title>Phylogenomics reveals the evolutionary origins of lichenization in chlorophyte algae.</title>
        <authorList>
            <person name="Puginier C."/>
            <person name="Libourel C."/>
            <person name="Otte J."/>
            <person name="Skaloud P."/>
            <person name="Haon M."/>
            <person name="Grisel S."/>
            <person name="Petersen M."/>
            <person name="Berrin J.G."/>
            <person name="Delaux P.M."/>
            <person name="Dal Grande F."/>
            <person name="Keller J."/>
        </authorList>
    </citation>
    <scope>NUCLEOTIDE SEQUENCE [LARGE SCALE GENOMIC DNA]</scope>
    <source>
        <strain evidence="3 4">SAG 2523</strain>
    </source>
</reference>
<organism evidence="3 4">
    <name type="scientific">Apatococcus fuscideae</name>
    <dbReference type="NCBI Taxonomy" id="2026836"/>
    <lineage>
        <taxon>Eukaryota</taxon>
        <taxon>Viridiplantae</taxon>
        <taxon>Chlorophyta</taxon>
        <taxon>core chlorophytes</taxon>
        <taxon>Trebouxiophyceae</taxon>
        <taxon>Chlorellales</taxon>
        <taxon>Chlorellaceae</taxon>
        <taxon>Apatococcus</taxon>
    </lineage>
</organism>
<dbReference type="Proteomes" id="UP001485043">
    <property type="component" value="Unassembled WGS sequence"/>
</dbReference>
<protein>
    <submittedName>
        <fullName evidence="3">Uncharacterized protein</fullName>
    </submittedName>
</protein>
<feature type="compositionally biased region" description="Polar residues" evidence="2">
    <location>
        <begin position="419"/>
        <end position="431"/>
    </location>
</feature>
<dbReference type="EMBL" id="JALJOV010000041">
    <property type="protein sequence ID" value="KAK9868181.1"/>
    <property type="molecule type" value="Genomic_DNA"/>
</dbReference>
<feature type="compositionally biased region" description="Basic and acidic residues" evidence="2">
    <location>
        <begin position="663"/>
        <end position="680"/>
    </location>
</feature>
<comment type="caution">
    <text evidence="3">The sequence shown here is derived from an EMBL/GenBank/DDBJ whole genome shotgun (WGS) entry which is preliminary data.</text>
</comment>
<evidence type="ECO:0000256" key="1">
    <source>
        <dbReference type="SAM" id="Coils"/>
    </source>
</evidence>
<evidence type="ECO:0000313" key="4">
    <source>
        <dbReference type="Proteomes" id="UP001485043"/>
    </source>
</evidence>
<feature type="compositionally biased region" description="Polar residues" evidence="2">
    <location>
        <begin position="699"/>
        <end position="725"/>
    </location>
</feature>
<keyword evidence="1" id="KW-0175">Coiled coil</keyword>
<feature type="region of interest" description="Disordered" evidence="2">
    <location>
        <begin position="273"/>
        <end position="303"/>
    </location>
</feature>
<feature type="region of interest" description="Disordered" evidence="2">
    <location>
        <begin position="481"/>
        <end position="524"/>
    </location>
</feature>